<organism evidence="3 4">
    <name type="scientific">Cercophora newfieldiana</name>
    <dbReference type="NCBI Taxonomy" id="92897"/>
    <lineage>
        <taxon>Eukaryota</taxon>
        <taxon>Fungi</taxon>
        <taxon>Dikarya</taxon>
        <taxon>Ascomycota</taxon>
        <taxon>Pezizomycotina</taxon>
        <taxon>Sordariomycetes</taxon>
        <taxon>Sordariomycetidae</taxon>
        <taxon>Sordariales</taxon>
        <taxon>Lasiosphaeriaceae</taxon>
        <taxon>Cercophora</taxon>
    </lineage>
</organism>
<evidence type="ECO:0000256" key="1">
    <source>
        <dbReference type="SAM" id="MobiDB-lite"/>
    </source>
</evidence>
<keyword evidence="2" id="KW-0732">Signal</keyword>
<dbReference type="Gene3D" id="1.25.10.10">
    <property type="entry name" value="Leucine-rich Repeat Variant"/>
    <property type="match status" value="1"/>
</dbReference>
<evidence type="ECO:0000313" key="4">
    <source>
        <dbReference type="Proteomes" id="UP001174936"/>
    </source>
</evidence>
<proteinExistence type="predicted"/>
<evidence type="ECO:0000313" key="3">
    <source>
        <dbReference type="EMBL" id="KAK0655363.1"/>
    </source>
</evidence>
<comment type="caution">
    <text evidence="3">The sequence shown here is derived from an EMBL/GenBank/DDBJ whole genome shotgun (WGS) entry which is preliminary data.</text>
</comment>
<dbReference type="InterPro" id="IPR011989">
    <property type="entry name" value="ARM-like"/>
</dbReference>
<feature type="chain" id="PRO_5041311079" evidence="2">
    <location>
        <begin position="21"/>
        <end position="388"/>
    </location>
</feature>
<dbReference type="EMBL" id="JAULSV010000001">
    <property type="protein sequence ID" value="KAK0655363.1"/>
    <property type="molecule type" value="Genomic_DNA"/>
</dbReference>
<accession>A0AA39YMP9</accession>
<gene>
    <name evidence="3" type="ORF">B0T16DRAFT_384271</name>
</gene>
<dbReference type="AlphaFoldDB" id="A0AA39YMP9"/>
<feature type="signal peptide" evidence="2">
    <location>
        <begin position="1"/>
        <end position="20"/>
    </location>
</feature>
<dbReference type="Proteomes" id="UP001174936">
    <property type="component" value="Unassembled WGS sequence"/>
</dbReference>
<feature type="region of interest" description="Disordered" evidence="1">
    <location>
        <begin position="294"/>
        <end position="323"/>
    </location>
</feature>
<evidence type="ECO:0000256" key="2">
    <source>
        <dbReference type="SAM" id="SignalP"/>
    </source>
</evidence>
<protein>
    <submittedName>
        <fullName evidence="3">Uncharacterized protein</fullName>
    </submittedName>
</protein>
<feature type="region of interest" description="Disordered" evidence="1">
    <location>
        <begin position="367"/>
        <end position="388"/>
    </location>
</feature>
<sequence>MHLPSLLLPLLSLATTLVTADSMASYTECWPGTCMSHRAQAINADSGCRPGAPGMIDFVSITPLVHGGDIFSMRDKRRGVLCMRRGLVNTTTELFIKYAQVIVGSPSSRSGRRCLAASAPVTMIGVVSSSPWWLVSVAAASMAAFMTSSLLSLLAALAVARDEILDSIVASQNILRFLFRLDNLPIGQAITDDLETRCYDELLKLKAGGGPGAVLACGVLHNVFSSLQWLDHSPGKQGACDAILVPSLSQALEQLSPTGGKTNGHGASSHSGIVQVALEMLASIGTDLQNTLEKGNRFQVGPGNKTEEGWGGIEDDPEGSPSQRIYENYKLPDGGYGFNLLATWPAVLKPVGISHTSELLAGLPAGARCGPPHDFKGTGSPAQRTSRS</sequence>
<keyword evidence="4" id="KW-1185">Reference proteome</keyword>
<name>A0AA39YMP9_9PEZI</name>
<reference evidence="3" key="1">
    <citation type="submission" date="2023-06" db="EMBL/GenBank/DDBJ databases">
        <title>Genome-scale phylogeny and comparative genomics of the fungal order Sordariales.</title>
        <authorList>
            <consortium name="Lawrence Berkeley National Laboratory"/>
            <person name="Hensen N."/>
            <person name="Bonometti L."/>
            <person name="Westerberg I."/>
            <person name="Brannstrom I.O."/>
            <person name="Guillou S."/>
            <person name="Cros-Aarteil S."/>
            <person name="Calhoun S."/>
            <person name="Haridas S."/>
            <person name="Kuo A."/>
            <person name="Mondo S."/>
            <person name="Pangilinan J."/>
            <person name="Riley R."/>
            <person name="Labutti K."/>
            <person name="Andreopoulos B."/>
            <person name="Lipzen A."/>
            <person name="Chen C."/>
            <person name="Yanf M."/>
            <person name="Daum C."/>
            <person name="Ng V."/>
            <person name="Clum A."/>
            <person name="Steindorff A."/>
            <person name="Ohm R."/>
            <person name="Martin F."/>
            <person name="Silar P."/>
            <person name="Natvig D."/>
            <person name="Lalanne C."/>
            <person name="Gautier V."/>
            <person name="Ament-Velasquez S.L."/>
            <person name="Kruys A."/>
            <person name="Hutchinson M.I."/>
            <person name="Powell A.J."/>
            <person name="Barry K."/>
            <person name="Miller A.N."/>
            <person name="Grigoriev I.V."/>
            <person name="Debuchy R."/>
            <person name="Gladieux P."/>
            <person name="Thoren M.H."/>
            <person name="Johannesson H."/>
        </authorList>
    </citation>
    <scope>NUCLEOTIDE SEQUENCE</scope>
    <source>
        <strain evidence="3">SMH2532-1</strain>
    </source>
</reference>